<organism evidence="5">
    <name type="scientific">freshwater metagenome</name>
    <dbReference type="NCBI Taxonomy" id="449393"/>
    <lineage>
        <taxon>unclassified sequences</taxon>
        <taxon>metagenomes</taxon>
        <taxon>ecological metagenomes</taxon>
    </lineage>
</organism>
<gene>
    <name evidence="2" type="ORF">UFOPK1811_00972</name>
    <name evidence="3" type="ORF">UFOPK2360_00919</name>
    <name evidence="4" type="ORF">UFOPK2659_00284</name>
    <name evidence="5" type="ORF">UFOPK2922_01299</name>
    <name evidence="6" type="ORF">UFOPK3306_01086</name>
    <name evidence="7" type="ORF">UFOPK4209_00899</name>
</gene>
<sequence length="49" mass="5413">MATTPDPSTVNAGTAGSLVLTFLTIAVAFILRSGYKRLKKMDRRRTEEK</sequence>
<dbReference type="EMBL" id="CAFBPY010000150">
    <property type="protein sequence ID" value="CAB5039636.1"/>
    <property type="molecule type" value="Genomic_DNA"/>
</dbReference>
<evidence type="ECO:0000313" key="6">
    <source>
        <dbReference type="EMBL" id="CAB4873803.1"/>
    </source>
</evidence>
<dbReference type="EMBL" id="CAEZZS010000082">
    <property type="protein sequence ID" value="CAB4785281.1"/>
    <property type="molecule type" value="Genomic_DNA"/>
</dbReference>
<evidence type="ECO:0000313" key="5">
    <source>
        <dbReference type="EMBL" id="CAB4785281.1"/>
    </source>
</evidence>
<evidence type="ECO:0000313" key="3">
    <source>
        <dbReference type="EMBL" id="CAB4687039.1"/>
    </source>
</evidence>
<reference evidence="5" key="1">
    <citation type="submission" date="2020-05" db="EMBL/GenBank/DDBJ databases">
        <authorList>
            <person name="Chiriac C."/>
            <person name="Salcher M."/>
            <person name="Ghai R."/>
            <person name="Kavagutti S V."/>
        </authorList>
    </citation>
    <scope>NUCLEOTIDE SEQUENCE</scope>
</reference>
<evidence type="ECO:0000256" key="1">
    <source>
        <dbReference type="SAM" id="Phobius"/>
    </source>
</evidence>
<dbReference type="EMBL" id="CAEZUJ010000040">
    <property type="protein sequence ID" value="CAB4603478.1"/>
    <property type="molecule type" value="Genomic_DNA"/>
</dbReference>
<accession>A0A6J6WJE1</accession>
<evidence type="ECO:0000313" key="2">
    <source>
        <dbReference type="EMBL" id="CAB4603478.1"/>
    </source>
</evidence>
<dbReference type="EMBL" id="CAFBLI010000096">
    <property type="protein sequence ID" value="CAB4873803.1"/>
    <property type="molecule type" value="Genomic_DNA"/>
</dbReference>
<keyword evidence="1" id="KW-0812">Transmembrane</keyword>
<evidence type="ECO:0000313" key="7">
    <source>
        <dbReference type="EMBL" id="CAB5039636.1"/>
    </source>
</evidence>
<feature type="transmembrane region" description="Helical" evidence="1">
    <location>
        <begin position="12"/>
        <end position="35"/>
    </location>
</feature>
<evidence type="ECO:0000313" key="4">
    <source>
        <dbReference type="EMBL" id="CAB4714477.1"/>
    </source>
</evidence>
<protein>
    <submittedName>
        <fullName evidence="5">Unannotated protein</fullName>
    </submittedName>
</protein>
<proteinExistence type="predicted"/>
<keyword evidence="1" id="KW-0472">Membrane</keyword>
<keyword evidence="1" id="KW-1133">Transmembrane helix</keyword>
<dbReference type="EMBL" id="CAEZYJ010000023">
    <property type="protein sequence ID" value="CAB4714477.1"/>
    <property type="molecule type" value="Genomic_DNA"/>
</dbReference>
<dbReference type="EMBL" id="CAEZXH010000055">
    <property type="protein sequence ID" value="CAB4687039.1"/>
    <property type="molecule type" value="Genomic_DNA"/>
</dbReference>
<name>A0A6J6WJE1_9ZZZZ</name>
<dbReference type="AlphaFoldDB" id="A0A6J6WJE1"/>